<comment type="caution">
    <text evidence="5">The sequence shown here is derived from an EMBL/GenBank/DDBJ whole genome shotgun (WGS) entry which is preliminary data.</text>
</comment>
<dbReference type="PANTHER" id="PTHR42918:SF15">
    <property type="entry name" value="LYSINE--TRNA LIGASE, CHLOROPLASTIC_MITOCHONDRIAL"/>
    <property type="match status" value="1"/>
</dbReference>
<proteinExistence type="predicted"/>
<keyword evidence="6" id="KW-1185">Reference proteome</keyword>
<evidence type="ECO:0000256" key="3">
    <source>
        <dbReference type="ARBA" id="ARBA00022840"/>
    </source>
</evidence>
<keyword evidence="1 5" id="KW-0436">Ligase</keyword>
<dbReference type="RefSeq" id="WP_306552454.1">
    <property type="nucleotide sequence ID" value="NZ_JAPAHU010000537.1"/>
</dbReference>
<keyword evidence="2" id="KW-0547">Nucleotide-binding</keyword>
<dbReference type="InterPro" id="IPR004364">
    <property type="entry name" value="Aa-tRNA-synt_II"/>
</dbReference>
<dbReference type="InterPro" id="IPR045864">
    <property type="entry name" value="aa-tRNA-synth_II/BPL/LPL"/>
</dbReference>
<dbReference type="InterPro" id="IPR018149">
    <property type="entry name" value="Lys-tRNA-synth_II_C"/>
</dbReference>
<gene>
    <name evidence="5" type="ORF">OJ597_13720</name>
</gene>
<evidence type="ECO:0000259" key="4">
    <source>
        <dbReference type="PROSITE" id="PS50862"/>
    </source>
</evidence>
<sequence>IATELHLKRLIVGGMERVYEIGRIFRNEGMDATHNPEFTSIEVYQAYADFKDIMDLTEGIIQHASKAVKGDGPISY</sequence>
<dbReference type="InterPro" id="IPR006195">
    <property type="entry name" value="aa-tRNA-synth_II"/>
</dbReference>
<evidence type="ECO:0000256" key="1">
    <source>
        <dbReference type="ARBA" id="ARBA00022598"/>
    </source>
</evidence>
<evidence type="ECO:0000313" key="5">
    <source>
        <dbReference type="EMBL" id="MCW1043429.1"/>
    </source>
</evidence>
<feature type="non-terminal residue" evidence="5">
    <location>
        <position position="76"/>
    </location>
</feature>
<name>A0ABT3EDB7_STRAP</name>
<feature type="non-terminal residue" evidence="5">
    <location>
        <position position="1"/>
    </location>
</feature>
<feature type="domain" description="Aminoacyl-transfer RNA synthetases class-II family profile" evidence="4">
    <location>
        <begin position="16"/>
        <end position="76"/>
    </location>
</feature>
<dbReference type="PRINTS" id="PR00982">
    <property type="entry name" value="TRNASYNTHLYS"/>
</dbReference>
<dbReference type="GO" id="GO:0016874">
    <property type="term" value="F:ligase activity"/>
    <property type="evidence" value="ECO:0007669"/>
    <property type="project" value="UniProtKB-KW"/>
</dbReference>
<dbReference type="Pfam" id="PF00152">
    <property type="entry name" value="tRNA-synt_2"/>
    <property type="match status" value="1"/>
</dbReference>
<dbReference type="PROSITE" id="PS50862">
    <property type="entry name" value="AA_TRNA_LIGASE_II"/>
    <property type="match status" value="1"/>
</dbReference>
<dbReference type="Gene3D" id="3.30.930.10">
    <property type="entry name" value="Bira Bifunctional Protein, Domain 2"/>
    <property type="match status" value="1"/>
</dbReference>
<dbReference type="EMBL" id="JAPAHU010000537">
    <property type="protein sequence ID" value="MCW1043429.1"/>
    <property type="molecule type" value="Genomic_DNA"/>
</dbReference>
<evidence type="ECO:0000313" key="6">
    <source>
        <dbReference type="Proteomes" id="UP001526076"/>
    </source>
</evidence>
<evidence type="ECO:0000256" key="2">
    <source>
        <dbReference type="ARBA" id="ARBA00022741"/>
    </source>
</evidence>
<organism evidence="5 6">
    <name type="scientific">Streptococcus anginosus</name>
    <dbReference type="NCBI Taxonomy" id="1328"/>
    <lineage>
        <taxon>Bacteria</taxon>
        <taxon>Bacillati</taxon>
        <taxon>Bacillota</taxon>
        <taxon>Bacilli</taxon>
        <taxon>Lactobacillales</taxon>
        <taxon>Streptococcaceae</taxon>
        <taxon>Streptococcus</taxon>
        <taxon>Streptococcus anginosus group</taxon>
    </lineage>
</organism>
<dbReference type="PANTHER" id="PTHR42918">
    <property type="entry name" value="LYSYL-TRNA SYNTHETASE"/>
    <property type="match status" value="1"/>
</dbReference>
<dbReference type="SUPFAM" id="SSF55681">
    <property type="entry name" value="Class II aaRS and biotin synthetases"/>
    <property type="match status" value="1"/>
</dbReference>
<protein>
    <submittedName>
        <fullName evidence="5">Lysine--tRNA ligase</fullName>
    </submittedName>
</protein>
<dbReference type="Proteomes" id="UP001526076">
    <property type="component" value="Unassembled WGS sequence"/>
</dbReference>
<keyword evidence="3" id="KW-0067">ATP-binding</keyword>
<accession>A0ABT3EDB7</accession>
<reference evidence="5 6" key="1">
    <citation type="submission" date="2022-10" db="EMBL/GenBank/DDBJ databases">
        <title>Comparative genomic study of S. anginosus.</title>
        <authorList>
            <person name="Prasad A."/>
            <person name="Ene A."/>
            <person name="Jablonska S."/>
            <person name="Du J."/>
            <person name="Wolfe A.J."/>
            <person name="Putonti C."/>
        </authorList>
    </citation>
    <scope>NUCLEOTIDE SEQUENCE [LARGE SCALE GENOMIC DNA]</scope>
    <source>
        <strain evidence="5 6">UMB9231</strain>
    </source>
</reference>